<reference evidence="1" key="1">
    <citation type="submission" date="2023-11" db="EMBL/GenBank/DDBJ databases">
        <title>Identification and selenium tolerance of Delftia acidovorans R3-25.</title>
        <authorList>
            <person name="Zhang S."/>
            <person name="Liu Y."/>
            <person name="Guo Y."/>
        </authorList>
    </citation>
    <scope>NUCLEOTIDE SEQUENCE</scope>
    <source>
        <strain evidence="1">R3-25</strain>
    </source>
</reference>
<dbReference type="Proteomes" id="UP001287445">
    <property type="component" value="Unassembled WGS sequence"/>
</dbReference>
<sequence>MTTAPTPQPEALRLAAWLNEGAWHQMRLGDVEAAGRELKRLHAENERLRGDFALRGAQIERMAALIDELEARKPLPPARVDELMAEAGYLGASAESRADFINGLRHGEAVHGITGGSS</sequence>
<gene>
    <name evidence="1" type="ORF">SGN30_21075</name>
</gene>
<evidence type="ECO:0000313" key="2">
    <source>
        <dbReference type="Proteomes" id="UP001287445"/>
    </source>
</evidence>
<organism evidence="1 2">
    <name type="scientific">Delftia acidovorans</name>
    <name type="common">Pseudomonas acidovorans</name>
    <name type="synonym">Comamonas acidovorans</name>
    <dbReference type="NCBI Taxonomy" id="80866"/>
    <lineage>
        <taxon>Bacteria</taxon>
        <taxon>Pseudomonadati</taxon>
        <taxon>Pseudomonadota</taxon>
        <taxon>Betaproteobacteria</taxon>
        <taxon>Burkholderiales</taxon>
        <taxon>Comamonadaceae</taxon>
        <taxon>Delftia</taxon>
    </lineage>
</organism>
<proteinExistence type="predicted"/>
<protein>
    <submittedName>
        <fullName evidence="1">Uncharacterized protein</fullName>
    </submittedName>
</protein>
<dbReference type="EMBL" id="JAWWMZ010000009">
    <property type="protein sequence ID" value="MDX4955918.1"/>
    <property type="molecule type" value="Genomic_DNA"/>
</dbReference>
<evidence type="ECO:0000313" key="1">
    <source>
        <dbReference type="EMBL" id="MDX4955918.1"/>
    </source>
</evidence>
<dbReference type="AlphaFoldDB" id="A0AAJ2R506"/>
<comment type="caution">
    <text evidence="1">The sequence shown here is derived from an EMBL/GenBank/DDBJ whole genome shotgun (WGS) entry which is preliminary data.</text>
</comment>
<accession>A0AAJ2R506</accession>
<dbReference type="RefSeq" id="WP_319075342.1">
    <property type="nucleotide sequence ID" value="NZ_JAWWMZ010000009.1"/>
</dbReference>
<name>A0AAJ2R506_DELAC</name>